<protein>
    <recommendedName>
        <fullName evidence="14">PA domain-containing protein</fullName>
    </recommendedName>
</protein>
<comment type="similarity">
    <text evidence="3">Belongs to the peptidase A22B family.</text>
</comment>
<comment type="caution">
    <text evidence="15">The sequence shown here is derived from an EMBL/GenBank/DDBJ whole genome shotgun (WGS) entry which is preliminary data.</text>
</comment>
<evidence type="ECO:0000256" key="4">
    <source>
        <dbReference type="ARBA" id="ARBA00022670"/>
    </source>
</evidence>
<evidence type="ECO:0000256" key="1">
    <source>
        <dbReference type="ARBA" id="ARBA00003012"/>
    </source>
</evidence>
<reference evidence="15" key="1">
    <citation type="submission" date="2022-08" db="EMBL/GenBank/DDBJ databases">
        <authorList>
            <person name="Gutierrez-Valencia J."/>
        </authorList>
    </citation>
    <scope>NUCLEOTIDE SEQUENCE</scope>
</reference>
<keyword evidence="16" id="KW-1185">Reference proteome</keyword>
<feature type="transmembrane region" description="Helical" evidence="12">
    <location>
        <begin position="465"/>
        <end position="487"/>
    </location>
</feature>
<feature type="transmembrane region" description="Helical" evidence="12">
    <location>
        <begin position="347"/>
        <end position="367"/>
    </location>
</feature>
<feature type="transmembrane region" description="Helical" evidence="12">
    <location>
        <begin position="313"/>
        <end position="341"/>
    </location>
</feature>
<dbReference type="FunFam" id="3.50.30.30:FF:000007">
    <property type="entry name" value="Signal peptide peptidase-like 3"/>
    <property type="match status" value="1"/>
</dbReference>
<keyword evidence="11" id="KW-0325">Glycoprotein</keyword>
<accession>A0AAV0Q1D7</accession>
<dbReference type="GO" id="GO:0005765">
    <property type="term" value="C:lysosomal membrane"/>
    <property type="evidence" value="ECO:0007669"/>
    <property type="project" value="TreeGrafter"/>
</dbReference>
<comment type="subcellular location">
    <subcellularLocation>
        <location evidence="2">Endosome membrane</location>
        <topology evidence="2">Multi-pass membrane protein</topology>
    </subcellularLocation>
</comment>
<dbReference type="GO" id="GO:0098554">
    <property type="term" value="C:cytoplasmic side of endoplasmic reticulum membrane"/>
    <property type="evidence" value="ECO:0007669"/>
    <property type="project" value="TreeGrafter"/>
</dbReference>
<evidence type="ECO:0000313" key="16">
    <source>
        <dbReference type="Proteomes" id="UP001154282"/>
    </source>
</evidence>
<feature type="transmembrane region" description="Helical" evidence="12">
    <location>
        <begin position="250"/>
        <end position="270"/>
    </location>
</feature>
<dbReference type="Pfam" id="PF04258">
    <property type="entry name" value="Peptidase_A22B"/>
    <property type="match status" value="1"/>
</dbReference>
<name>A0AAV0Q1D7_9ROSI</name>
<dbReference type="SUPFAM" id="SSF52025">
    <property type="entry name" value="PA domain"/>
    <property type="match status" value="1"/>
</dbReference>
<gene>
    <name evidence="15" type="ORF">LITE_LOCUS40681</name>
</gene>
<dbReference type="GO" id="GO:0010008">
    <property type="term" value="C:endosome membrane"/>
    <property type="evidence" value="ECO:0007669"/>
    <property type="project" value="UniProtKB-SubCell"/>
</dbReference>
<feature type="transmembrane region" description="Helical" evidence="12">
    <location>
        <begin position="198"/>
        <end position="216"/>
    </location>
</feature>
<sequence>MDLQKKLSSLLCCAALISLFSFPLLISAGDVVHDDDSAPKKPGCDNVFALVKVQTFVNGQEGAEFVGVGARFGTTVGSEKGKAKKIHLTLSDPRNCCTVPKNQFTGDVVAVDRGNCTFTAKAVNAQAAGASAVLIINDENDLYEMVCEPDETDLDIHIPAVMVPKDAGLFLEKLLAGNSSVSVQLYSPERPLIDLAEVFLWMMAVGTVLCASYWSAWSARESAVEEEKLLRRAVEEIPDTKSGASSIVDINTTSAVLFVVVASCFLVLLYKFMSYWFVELLVILFCIGGVEGLVTCLVAFLSRWFKSASDSYLNIPVLGTFSYLTLAVSPFCIAFAVVWAVYRNAPLAWIGQDVLGITLIVTVLQVVQIPNLKVGTVLLSCAFLYDIFWVFVSEKLFNVSVMIAVASGGDSGEDGIPMLLKLPRFLDPWGGYSVIGFGDILLPGLLVAFSLRYDWLARKGLLAGYFLYTIVAYGLGLLVTYVALYLMDGHGQPALLYIVPFTLGTILTLAKKRGELQILWAQGRPVKTESLY</sequence>
<keyword evidence="5 12" id="KW-0812">Transmembrane</keyword>
<evidence type="ECO:0000256" key="8">
    <source>
        <dbReference type="ARBA" id="ARBA00022801"/>
    </source>
</evidence>
<feature type="transmembrane region" description="Helical" evidence="12">
    <location>
        <begin position="374"/>
        <end position="392"/>
    </location>
</feature>
<organism evidence="15 16">
    <name type="scientific">Linum tenue</name>
    <dbReference type="NCBI Taxonomy" id="586396"/>
    <lineage>
        <taxon>Eukaryota</taxon>
        <taxon>Viridiplantae</taxon>
        <taxon>Streptophyta</taxon>
        <taxon>Embryophyta</taxon>
        <taxon>Tracheophyta</taxon>
        <taxon>Spermatophyta</taxon>
        <taxon>Magnoliopsida</taxon>
        <taxon>eudicotyledons</taxon>
        <taxon>Gunneridae</taxon>
        <taxon>Pentapetalae</taxon>
        <taxon>rosids</taxon>
        <taxon>fabids</taxon>
        <taxon>Malpighiales</taxon>
        <taxon>Linaceae</taxon>
        <taxon>Linum</taxon>
    </lineage>
</organism>
<dbReference type="Gene3D" id="3.50.30.30">
    <property type="match status" value="1"/>
</dbReference>
<keyword evidence="7" id="KW-0967">Endosome</keyword>
<comment type="function">
    <text evidence="1">Intramembrane-cleaving aspartic protease (I-CLiP) that cleaves type II membrane signal peptides in the hydrophobic plane of the membrane.</text>
</comment>
<evidence type="ECO:0000256" key="7">
    <source>
        <dbReference type="ARBA" id="ARBA00022753"/>
    </source>
</evidence>
<dbReference type="GO" id="GO:0098553">
    <property type="term" value="C:lumenal side of endoplasmic reticulum membrane"/>
    <property type="evidence" value="ECO:0007669"/>
    <property type="project" value="TreeGrafter"/>
</dbReference>
<dbReference type="Proteomes" id="UP001154282">
    <property type="component" value="Unassembled WGS sequence"/>
</dbReference>
<evidence type="ECO:0000256" key="6">
    <source>
        <dbReference type="ARBA" id="ARBA00022729"/>
    </source>
</evidence>
<dbReference type="GO" id="GO:0030660">
    <property type="term" value="C:Golgi-associated vesicle membrane"/>
    <property type="evidence" value="ECO:0007669"/>
    <property type="project" value="TreeGrafter"/>
</dbReference>
<evidence type="ECO:0000256" key="12">
    <source>
        <dbReference type="SAM" id="Phobius"/>
    </source>
</evidence>
<evidence type="ECO:0000256" key="11">
    <source>
        <dbReference type="ARBA" id="ARBA00023180"/>
    </source>
</evidence>
<dbReference type="InterPro" id="IPR007369">
    <property type="entry name" value="Peptidase_A22B_SPP"/>
</dbReference>
<dbReference type="InterPro" id="IPR046450">
    <property type="entry name" value="PA_dom_sf"/>
</dbReference>
<feature type="transmembrane region" description="Helical" evidence="12">
    <location>
        <begin position="429"/>
        <end position="453"/>
    </location>
</feature>
<feature type="signal peptide" evidence="13">
    <location>
        <begin position="1"/>
        <end position="28"/>
    </location>
</feature>
<evidence type="ECO:0000256" key="9">
    <source>
        <dbReference type="ARBA" id="ARBA00022989"/>
    </source>
</evidence>
<keyword evidence="8" id="KW-0378">Hydrolase</keyword>
<keyword evidence="4" id="KW-0645">Protease</keyword>
<evidence type="ECO:0000259" key="14">
    <source>
        <dbReference type="Pfam" id="PF02225"/>
    </source>
</evidence>
<dbReference type="GO" id="GO:0033619">
    <property type="term" value="P:membrane protein proteolysis"/>
    <property type="evidence" value="ECO:0007669"/>
    <property type="project" value="TreeGrafter"/>
</dbReference>
<dbReference type="Pfam" id="PF02225">
    <property type="entry name" value="PA"/>
    <property type="match status" value="1"/>
</dbReference>
<dbReference type="SMART" id="SM00730">
    <property type="entry name" value="PSN"/>
    <property type="match status" value="1"/>
</dbReference>
<evidence type="ECO:0000256" key="3">
    <source>
        <dbReference type="ARBA" id="ARBA00006859"/>
    </source>
</evidence>
<dbReference type="GO" id="GO:0042500">
    <property type="term" value="F:aspartic endopeptidase activity, intramembrane cleaving"/>
    <property type="evidence" value="ECO:0007669"/>
    <property type="project" value="InterPro"/>
</dbReference>
<dbReference type="AlphaFoldDB" id="A0AAV0Q1D7"/>
<proteinExistence type="inferred from homology"/>
<keyword evidence="9 12" id="KW-1133">Transmembrane helix</keyword>
<dbReference type="InterPro" id="IPR003137">
    <property type="entry name" value="PA_domain"/>
</dbReference>
<feature type="transmembrane region" description="Helical" evidence="12">
    <location>
        <begin position="493"/>
        <end position="510"/>
    </location>
</feature>
<evidence type="ECO:0000313" key="15">
    <source>
        <dbReference type="EMBL" id="CAI0476226.1"/>
    </source>
</evidence>
<dbReference type="PANTHER" id="PTHR12174">
    <property type="entry name" value="SIGNAL PEPTIDE PEPTIDASE"/>
    <property type="match status" value="1"/>
</dbReference>
<dbReference type="PANTHER" id="PTHR12174:SF75">
    <property type="entry name" value="SIGNAL PEPTIDE PEPTIDASE-LIKE 2"/>
    <property type="match status" value="1"/>
</dbReference>
<evidence type="ECO:0000256" key="10">
    <source>
        <dbReference type="ARBA" id="ARBA00023136"/>
    </source>
</evidence>
<feature type="domain" description="PA" evidence="14">
    <location>
        <begin position="94"/>
        <end position="169"/>
    </location>
</feature>
<evidence type="ECO:0000256" key="2">
    <source>
        <dbReference type="ARBA" id="ARBA00004337"/>
    </source>
</evidence>
<feature type="chain" id="PRO_5043426651" description="PA domain-containing protein" evidence="13">
    <location>
        <begin position="29"/>
        <end position="532"/>
    </location>
</feature>
<evidence type="ECO:0000256" key="5">
    <source>
        <dbReference type="ARBA" id="ARBA00022692"/>
    </source>
</evidence>
<dbReference type="InterPro" id="IPR006639">
    <property type="entry name" value="Preselin/SPP"/>
</dbReference>
<keyword evidence="10 12" id="KW-0472">Membrane</keyword>
<feature type="transmembrane region" description="Helical" evidence="12">
    <location>
        <begin position="276"/>
        <end position="301"/>
    </location>
</feature>
<evidence type="ECO:0000256" key="13">
    <source>
        <dbReference type="SAM" id="SignalP"/>
    </source>
</evidence>
<dbReference type="EMBL" id="CAMGYJ010000009">
    <property type="protein sequence ID" value="CAI0476226.1"/>
    <property type="molecule type" value="Genomic_DNA"/>
</dbReference>
<keyword evidence="6 13" id="KW-0732">Signal</keyword>